<keyword evidence="2" id="KW-0479">Metal-binding</keyword>
<dbReference type="SUPFAM" id="SSF51316">
    <property type="entry name" value="Mss4-like"/>
    <property type="match status" value="1"/>
</dbReference>
<protein>
    <recommendedName>
        <fullName evidence="5">CENP-V/GFA domain-containing protein</fullName>
    </recommendedName>
</protein>
<feature type="domain" description="CENP-V/GFA" evidence="5">
    <location>
        <begin position="5"/>
        <end position="117"/>
    </location>
</feature>
<dbReference type="GO" id="GO:0046872">
    <property type="term" value="F:metal ion binding"/>
    <property type="evidence" value="ECO:0007669"/>
    <property type="project" value="UniProtKB-KW"/>
</dbReference>
<dbReference type="PROSITE" id="PS51891">
    <property type="entry name" value="CENP_V_GFA"/>
    <property type="match status" value="1"/>
</dbReference>
<evidence type="ECO:0000256" key="2">
    <source>
        <dbReference type="ARBA" id="ARBA00022723"/>
    </source>
</evidence>
<dbReference type="InterPro" id="IPR011057">
    <property type="entry name" value="Mss4-like_sf"/>
</dbReference>
<dbReference type="PANTHER" id="PTHR33337">
    <property type="entry name" value="GFA DOMAIN-CONTAINING PROTEIN"/>
    <property type="match status" value="1"/>
</dbReference>
<dbReference type="PANTHER" id="PTHR33337:SF40">
    <property type="entry name" value="CENP-V_GFA DOMAIN-CONTAINING PROTEIN-RELATED"/>
    <property type="match status" value="1"/>
</dbReference>
<evidence type="ECO:0000313" key="7">
    <source>
        <dbReference type="Proteomes" id="UP000295361"/>
    </source>
</evidence>
<name>A0A4R6QPS6_9BURK</name>
<dbReference type="AlphaFoldDB" id="A0A4R6QPS6"/>
<dbReference type="Gene3D" id="3.90.1590.10">
    <property type="entry name" value="glutathione-dependent formaldehyde- activating enzyme (gfa)"/>
    <property type="match status" value="1"/>
</dbReference>
<dbReference type="RefSeq" id="WP_133701008.1">
    <property type="nucleotide sequence ID" value="NZ_SNXS01000003.1"/>
</dbReference>
<dbReference type="OrthoDB" id="327703at2"/>
<dbReference type="Pfam" id="PF04828">
    <property type="entry name" value="GFA"/>
    <property type="match status" value="1"/>
</dbReference>
<dbReference type="Proteomes" id="UP000295361">
    <property type="component" value="Unassembled WGS sequence"/>
</dbReference>
<keyword evidence="3" id="KW-0862">Zinc</keyword>
<dbReference type="InParanoid" id="A0A4R6QPS6"/>
<sequence>MTEVHTGGCVCGAVRYRVSGRPTAGGVCHCTFCQRRLASAFAIFATFPEAAVELTQGQPLEYEHRSDESGRWLRMSFCGSCGTTVSHCSELRAGMRTIAAGTFDEPGWFNIDRHVWVRSKCAWVTIPDGVAVFQQGFVAS</sequence>
<dbReference type="GO" id="GO:0016846">
    <property type="term" value="F:carbon-sulfur lyase activity"/>
    <property type="evidence" value="ECO:0007669"/>
    <property type="project" value="InterPro"/>
</dbReference>
<dbReference type="EMBL" id="SNXS01000003">
    <property type="protein sequence ID" value="TDP71214.1"/>
    <property type="molecule type" value="Genomic_DNA"/>
</dbReference>
<reference evidence="6 7" key="1">
    <citation type="submission" date="2019-03" db="EMBL/GenBank/DDBJ databases">
        <title>Genomic Encyclopedia of Type Strains, Phase IV (KMG-IV): sequencing the most valuable type-strain genomes for metagenomic binning, comparative biology and taxonomic classification.</title>
        <authorList>
            <person name="Goeker M."/>
        </authorList>
    </citation>
    <scope>NUCLEOTIDE SEQUENCE [LARGE SCALE GENOMIC DNA]</scope>
    <source>
        <strain evidence="6 7">DSM 16998</strain>
    </source>
</reference>
<gene>
    <name evidence="6" type="ORF">DES47_103194</name>
</gene>
<evidence type="ECO:0000313" key="6">
    <source>
        <dbReference type="EMBL" id="TDP71214.1"/>
    </source>
</evidence>
<dbReference type="InterPro" id="IPR006913">
    <property type="entry name" value="CENP-V/GFA"/>
</dbReference>
<proteinExistence type="inferred from homology"/>
<keyword evidence="7" id="KW-1185">Reference proteome</keyword>
<evidence type="ECO:0000259" key="5">
    <source>
        <dbReference type="PROSITE" id="PS51891"/>
    </source>
</evidence>
<evidence type="ECO:0000256" key="4">
    <source>
        <dbReference type="ARBA" id="ARBA00023239"/>
    </source>
</evidence>
<evidence type="ECO:0000256" key="1">
    <source>
        <dbReference type="ARBA" id="ARBA00005495"/>
    </source>
</evidence>
<comment type="caution">
    <text evidence="6">The sequence shown here is derived from an EMBL/GenBank/DDBJ whole genome shotgun (WGS) entry which is preliminary data.</text>
</comment>
<comment type="similarity">
    <text evidence="1">Belongs to the Gfa family.</text>
</comment>
<accession>A0A4R6QPS6</accession>
<evidence type="ECO:0000256" key="3">
    <source>
        <dbReference type="ARBA" id="ARBA00022833"/>
    </source>
</evidence>
<keyword evidence="4" id="KW-0456">Lyase</keyword>
<organism evidence="6 7">
    <name type="scientific">Roseateles toxinivorans</name>
    <dbReference type="NCBI Taxonomy" id="270368"/>
    <lineage>
        <taxon>Bacteria</taxon>
        <taxon>Pseudomonadati</taxon>
        <taxon>Pseudomonadota</taxon>
        <taxon>Betaproteobacteria</taxon>
        <taxon>Burkholderiales</taxon>
        <taxon>Sphaerotilaceae</taxon>
        <taxon>Roseateles</taxon>
    </lineage>
</organism>